<evidence type="ECO:0000313" key="2">
    <source>
        <dbReference type="Proteomes" id="UP001157938"/>
    </source>
</evidence>
<dbReference type="Proteomes" id="UP001157938">
    <property type="component" value="Unassembled WGS sequence"/>
</dbReference>
<gene>
    <name evidence="1" type="ORF">PFR001_LOCUS2843</name>
</gene>
<sequence>MTKKRRKLHPHLPRTVSTTDICLRIQRDNPLIRQSTAFKCSKSGVSSETVAHFQALQRSPGAVALADVFEWCAGVPQLKISSSK</sequence>
<accession>A0ABN8BZL2</accession>
<organism evidence="1 2">
    <name type="scientific">Peronospora farinosa</name>
    <dbReference type="NCBI Taxonomy" id="134698"/>
    <lineage>
        <taxon>Eukaryota</taxon>
        <taxon>Sar</taxon>
        <taxon>Stramenopiles</taxon>
        <taxon>Oomycota</taxon>
        <taxon>Peronosporomycetes</taxon>
        <taxon>Peronosporales</taxon>
        <taxon>Peronosporaceae</taxon>
        <taxon>Peronospora</taxon>
    </lineage>
</organism>
<comment type="caution">
    <text evidence="1">The sequence shown here is derived from an EMBL/GenBank/DDBJ whole genome shotgun (WGS) entry which is preliminary data.</text>
</comment>
<reference evidence="1 2" key="1">
    <citation type="submission" date="2021-11" db="EMBL/GenBank/DDBJ databases">
        <authorList>
            <person name="Islam A."/>
            <person name="Islam S."/>
            <person name="Flora M.S."/>
            <person name="Rahman M."/>
            <person name="Ziaur R.M."/>
            <person name="Epstein J.H."/>
            <person name="Hassan M."/>
            <person name="Klassen M."/>
            <person name="Woodard K."/>
            <person name="Webb A."/>
            <person name="Webby R.J."/>
            <person name="El Zowalaty M.E."/>
        </authorList>
    </citation>
    <scope>NUCLEOTIDE SEQUENCE [LARGE SCALE GENOMIC DNA]</scope>
    <source>
        <strain evidence="1">Pf1</strain>
    </source>
</reference>
<proteinExistence type="predicted"/>
<name>A0ABN8BZL2_9STRA</name>
<keyword evidence="2" id="KW-1185">Reference proteome</keyword>
<protein>
    <submittedName>
        <fullName evidence="1">Uncharacterized protein</fullName>
    </submittedName>
</protein>
<dbReference type="EMBL" id="CAKLBC010000611">
    <property type="protein sequence ID" value="CAH0487280.1"/>
    <property type="molecule type" value="Genomic_DNA"/>
</dbReference>
<evidence type="ECO:0000313" key="1">
    <source>
        <dbReference type="EMBL" id="CAH0487280.1"/>
    </source>
</evidence>